<dbReference type="InterPro" id="IPR027417">
    <property type="entry name" value="P-loop_NTPase"/>
</dbReference>
<evidence type="ECO:0000256" key="4">
    <source>
        <dbReference type="ARBA" id="ARBA00022786"/>
    </source>
</evidence>
<dbReference type="SUPFAM" id="SSF52540">
    <property type="entry name" value="P-loop containing nucleoside triphosphate hydrolases"/>
    <property type="match status" value="1"/>
</dbReference>
<dbReference type="PANTHER" id="PTHR13367">
    <property type="entry name" value="UBIQUITIN THIOESTERASE"/>
    <property type="match status" value="1"/>
</dbReference>
<dbReference type="EMBL" id="ANJA01003126">
    <property type="protein sequence ID" value="ETO65937.1"/>
    <property type="molecule type" value="Genomic_DNA"/>
</dbReference>
<protein>
    <recommendedName>
        <fullName evidence="2">ubiquitinyl hydrolase 1</fullName>
        <ecNumber evidence="2">3.4.19.12</ecNumber>
    </recommendedName>
</protein>
<dbReference type="GO" id="GO:0006508">
    <property type="term" value="P:proteolysis"/>
    <property type="evidence" value="ECO:0007669"/>
    <property type="project" value="UniProtKB-KW"/>
</dbReference>
<evidence type="ECO:0000256" key="1">
    <source>
        <dbReference type="ARBA" id="ARBA00000707"/>
    </source>
</evidence>
<name>A0A080ZH26_PHYNI</name>
<evidence type="ECO:0000256" key="6">
    <source>
        <dbReference type="ARBA" id="ARBA00022807"/>
    </source>
</evidence>
<comment type="caution">
    <text evidence="10">The sequence shown here is derived from an EMBL/GenBank/DDBJ whole genome shotgun (WGS) entry which is preliminary data.</text>
</comment>
<keyword evidence="6" id="KW-0788">Thiol protease</keyword>
<evidence type="ECO:0000259" key="8">
    <source>
        <dbReference type="Pfam" id="PF12340"/>
    </source>
</evidence>
<feature type="domain" description="DUF3638" evidence="8">
    <location>
        <begin position="1839"/>
        <end position="2053"/>
    </location>
</feature>
<reference evidence="10 11" key="1">
    <citation type="submission" date="2013-11" db="EMBL/GenBank/DDBJ databases">
        <title>The Genome Sequence of Phytophthora parasitica P1976.</title>
        <authorList>
            <consortium name="The Broad Institute Genomics Platform"/>
            <person name="Russ C."/>
            <person name="Tyler B."/>
            <person name="Panabieres F."/>
            <person name="Shan W."/>
            <person name="Tripathy S."/>
            <person name="Grunwald N."/>
            <person name="Machado M."/>
            <person name="Johnson C.S."/>
            <person name="Walker B."/>
            <person name="Young S."/>
            <person name="Zeng Q."/>
            <person name="Gargeya S."/>
            <person name="Fitzgerald M."/>
            <person name="Haas B."/>
            <person name="Abouelleil A."/>
            <person name="Allen A.W."/>
            <person name="Alvarado L."/>
            <person name="Arachchi H.M."/>
            <person name="Berlin A.M."/>
            <person name="Chapman S.B."/>
            <person name="Gainer-Dewar J."/>
            <person name="Goldberg J."/>
            <person name="Griggs A."/>
            <person name="Gujja S."/>
            <person name="Hansen M."/>
            <person name="Howarth C."/>
            <person name="Imamovic A."/>
            <person name="Ireland A."/>
            <person name="Larimer J."/>
            <person name="McCowan C."/>
            <person name="Murphy C."/>
            <person name="Pearson M."/>
            <person name="Poon T.W."/>
            <person name="Priest M."/>
            <person name="Roberts A."/>
            <person name="Saif S."/>
            <person name="Shea T."/>
            <person name="Sisk P."/>
            <person name="Sykes S."/>
            <person name="Wortman J."/>
            <person name="Nusbaum C."/>
            <person name="Birren B."/>
        </authorList>
    </citation>
    <scope>NUCLEOTIDE SEQUENCE [LARGE SCALE GENOMIC DNA]</scope>
    <source>
        <strain evidence="10 11">P1976</strain>
    </source>
</reference>
<evidence type="ECO:0000256" key="5">
    <source>
        <dbReference type="ARBA" id="ARBA00022801"/>
    </source>
</evidence>
<dbReference type="GO" id="GO:0004843">
    <property type="term" value="F:cysteine-type deubiquitinase activity"/>
    <property type="evidence" value="ECO:0007669"/>
    <property type="project" value="UniProtKB-EC"/>
</dbReference>
<evidence type="ECO:0000313" key="11">
    <source>
        <dbReference type="Proteomes" id="UP000028582"/>
    </source>
</evidence>
<dbReference type="PANTHER" id="PTHR13367:SF33">
    <property type="entry name" value="P-LOOP CONTAINING NUCLEOSIDE TRIPHOSPHATE HYDROLASE PROTEIN"/>
    <property type="match status" value="1"/>
</dbReference>
<dbReference type="OrthoDB" id="4866634at2759"/>
<evidence type="ECO:0000313" key="10">
    <source>
        <dbReference type="EMBL" id="ETO65937.1"/>
    </source>
</evidence>
<organism evidence="10 11">
    <name type="scientific">Phytophthora nicotianae P1976</name>
    <dbReference type="NCBI Taxonomy" id="1317066"/>
    <lineage>
        <taxon>Eukaryota</taxon>
        <taxon>Sar</taxon>
        <taxon>Stramenopiles</taxon>
        <taxon>Oomycota</taxon>
        <taxon>Peronosporomycetes</taxon>
        <taxon>Peronosporales</taxon>
        <taxon>Peronosporaceae</taxon>
        <taxon>Phytophthora</taxon>
    </lineage>
</organism>
<accession>A0A080ZH26</accession>
<keyword evidence="3" id="KW-0645">Protease</keyword>
<comment type="catalytic activity">
    <reaction evidence="1">
        <text>Thiol-dependent hydrolysis of ester, thioester, amide, peptide and isopeptide bonds formed by the C-terminal Gly of ubiquitin (a 76-residue protein attached to proteins as an intracellular targeting signal).</text>
        <dbReference type="EC" id="3.4.19.12"/>
    </reaction>
</comment>
<keyword evidence="5" id="KW-0378">Hydrolase</keyword>
<evidence type="ECO:0000256" key="3">
    <source>
        <dbReference type="ARBA" id="ARBA00022670"/>
    </source>
</evidence>
<gene>
    <name evidence="10" type="ORF">F444_16784</name>
</gene>
<evidence type="ECO:0000259" key="9">
    <source>
        <dbReference type="Pfam" id="PF12359"/>
    </source>
</evidence>
<dbReference type="InterPro" id="IPR022105">
    <property type="entry name" value="DUF3645"/>
</dbReference>
<dbReference type="EC" id="3.4.19.12" evidence="2"/>
<keyword evidence="4" id="KW-0833">Ubl conjugation pathway</keyword>
<sequence length="2906" mass="330205">MFQPELVAQFPICPEQGKRERKPSAKTVPTEMEDNELLNAVFRFKYKTPSDRQEAAVCEELVKLFAAFVANVEAVEMPGHKCGDVEPLADNRVVPASAFTVHEVEVLQHTAQRLTASKGRHKRGDVWYDPWLPKYGCVLQRSQKNAVETAVQVVSVDGWERTLHFLPTGVCVHSAVPSTHRPHIPQCCAVLDTELEAKFSSVFNSQLRKAQRSKGSERSAATNELGHQKTPQFIAAVVKRSVASLMENAPDIGNVTFVAQGGTTDVGQHTGGRARDTCWALVQEVIARNLSCEPGLFRKTMVAMKLKLLQEAVDKTEHVCCGDSINLEEGCARVDDLFYMLQVVVQNTLELLECKYDVSAIKGQCVGVRSRIDEFVNVLNRQTASRYVLPKDTILELLNKLTSEIEMVSPKRIKDSDNSESTEERHERAWKNLEGCYYLNGVSCTLGELLRWEKSHGCPTTYSSILILRTFEAFMFEKSLRLTSDDVHGHLYSLENIQTLVTRYQQCLKQWRQLPRMTSVLNVEQRSREMLVIWVAFCLVHHTCIDEVPLCAEYNIALDWRDLKVAVLRDRAATSALQRVATYIRGWNDTIRGTPLFHLTNQEPTFEFGRRFGLSSTSMINAYNREVEIWDAYVRGQWSVIENKKREAAQLRADINLQNQNLVTKQQQLANEEERLRQEYARNVSNHWHYYPKSAVKTQLERDIQQANSVIRNKEAALSRSLAVPRYLVRPLPQATNDAIQVIFMLTMPRNIEILGNLCLTAQRALVPAQATSEMTRLPALSPTTWLQFYSGHASSRALLPATSKVFTANPAPFSCPRSLGPKSVDNLYSLAQYSSECVWNPTLYGTTLTWTDSFGNKLDPFAATEASVINSYVETMPKGFHQFQWMNTWPGQDDTRGNMVYANLHQQPEDFEKSAFIALGSLRAFPNQQYRKLQWALLGDILPWSNPCVEVIVRQSLYQLGVLTDEVSPQLLWRFDMLKGSEGLDTFCATLERTAEKLAQTPRNFENVPLLSELAGYASQYSINARRFVKMFAGMTRRWAKDARSEYKDESSPIRIATIRRKECVLYGFSLLAYSLGPWDDEIAQEVCELIVLFRTSFLCSSINLRSNDQAIRTESKIAEVMSRRIAELVTYVKKRGIETVLTGLVRLVSATSPERLKWKRFSELSSHGEQFGSCFEAIDTRMDVHYSINLFTGLVLTDGYAPGGLPVDIRRHERFRSLFGPSNFEVFSTNGVLRTERKYCDRLYDFALEEEGELFVQELCVNACGEITRTLQLCTTTWVKALHYLFPAQLRKLYSHWYWVEQNCVLFRRTEAKDREVFFVATFDDGCSVQCYRIPFSDTKLPYEELLSSLGDFDRFVQRNESLLSVFKILTKFEAAKFLYPLRSPEGFLTIELPRCKLTFILNSNLDFESVEHKGYTLATNQQFDDFLPRFSRYLLLKLQDKSDTARSELRLLLPVGFVEESSDGMVDIIIPNTADSRVEVHCYDVHRRLKTFETETIGARLQLAAICTRAGTNVPSKRLQMTGAEAAVQVLRACRSSRPFSSFERKSLLTIYKLSYREPVVKILVVALLREANRLGFLFGQTQVLNTAMACIDEETEYADMCVQRVQRNPLRSQLRSNEEKFVLGHVQHSSVPVPAEEIVSCEQSPVADNYVKSIEAKLRLFLRIDSGTTKDIPQLPLDTNSVNAMSKGMLEELQISWKTYHSQAEPRLKTAPSELLGSFTSLLREVSSQRGAMEIHLTNTFSKATSSTQDQLLALANYLPLLTVTDVVRCAFDEETLRTLAPKLSEKSRGQFKKGILQYMELCVLEDKLGRLLWIAKRSDELSDAQLIDELMNARQWQSTEYPYWLAFEVEGRLQIRHEQFIIAQHLINGPGTVCQLNMGRGKTRVILPMLFLHFTQSRCPRVVRAHFLSPLLSEARQFMHRYLSASSARLGVFEQPFHRQIDLDGRRLEVIRDNLEELKLFGGIQMMAPEHRMSLELKRLELGSEGRIAETLGEILDGDQFVDILDECDALLHHKYHLVYAVGTPIALCSGVERWKAAEALLRVVADKYFGSRVAKVLQAAHVSCVSPDYSGRLGAYDGTRLNTVVESTKSLRYDLKEALVLDLMDNAPFELMWLNTFGSTAAREPLVRAITDSTVSLEAALDGHISKLTPYTTQLLALRGLVAFGVLEHCLEKRHRVNFGLPIRGSRPKKIAIPFRAADVPSERSEFSHPDVCIVLTLLGYYHRGLTNEEVRSTFQMLLRLDISEQQQQYDQWFRSVKMGLNAEDRKALCDVRHISLADDRQFETLCNVYRFCMEAINFYLNTCVFPNDTQQYPQRLSRTAWNLAAGANNIGFSGTNDNHRLLPLSVTQREPGEPSLLATNGKMIDKILQVTHSYEVIRPSPERTLIPWQSVLLFAMDKKAQAFIDTGALLAGVANHDAAKFLLEQDEFAFAGVTYYDSREEINCWVIAEKARRIEVPLKKSSMLEKETFVIFDEARSRGSDMKLLADAAAVLTLGPKLTKDTLMQGAGRMRQLGCNQSLWIASFDEVAQSILQISGQHDISSISAIDVLNWVMDNTKTEAMRGLLEWAGNGIHFRKTQLNRDKELVDEDWELETLYREKLHVGKIAKVIQSKALTAFKDSVDDLVTQICSQGFVYGLDDEVCVTSHTDECERELQVEEEVQQERELEVVKCSPMREKRWAYDRILQAQSVEDLQGVIQVLEITHFIRRSISPKEMGDLEWSSTHIFGTTNFFTTIKTRNDGGCLNEFLRVIDVVLVFKNGDVLLVSECEADHILELLWSTRGGSTVWSFTFMNFAFACETLDHGEVLTKFHDVQLALGASFDQDLSLLSMVACHVYNGETMLANDQENAVQTAFRGLLRPLAQRTATLSNFVRSRGNGHKWTRSFLHELCCRMDLEDCK</sequence>
<feature type="coiled-coil region" evidence="7">
    <location>
        <begin position="641"/>
        <end position="717"/>
    </location>
</feature>
<proteinExistence type="predicted"/>
<dbReference type="Pfam" id="PF12359">
    <property type="entry name" value="DUF3645"/>
    <property type="match status" value="1"/>
</dbReference>
<dbReference type="InterPro" id="IPR022099">
    <property type="entry name" value="DUF3638"/>
</dbReference>
<keyword evidence="7" id="KW-0175">Coiled coil</keyword>
<dbReference type="Pfam" id="PF12340">
    <property type="entry name" value="DUF3638"/>
    <property type="match status" value="1"/>
</dbReference>
<dbReference type="InterPro" id="IPR051346">
    <property type="entry name" value="OTU_Deubiquitinase"/>
</dbReference>
<evidence type="ECO:0000256" key="2">
    <source>
        <dbReference type="ARBA" id="ARBA00012759"/>
    </source>
</evidence>
<dbReference type="Proteomes" id="UP000028582">
    <property type="component" value="Unassembled WGS sequence"/>
</dbReference>
<evidence type="ECO:0000256" key="7">
    <source>
        <dbReference type="SAM" id="Coils"/>
    </source>
</evidence>
<feature type="domain" description="DUF3645" evidence="9">
    <location>
        <begin position="2192"/>
        <end position="2223"/>
    </location>
</feature>